<dbReference type="InterPro" id="IPR002125">
    <property type="entry name" value="CMP_dCMP_dom"/>
</dbReference>
<comment type="similarity">
    <text evidence="1">Belongs to the cytidine and deoxycytidylate deaminase family.</text>
</comment>
<evidence type="ECO:0000259" key="5">
    <source>
        <dbReference type="PROSITE" id="PS51747"/>
    </source>
</evidence>
<comment type="caution">
    <text evidence="6">The sequence shown here is derived from an EMBL/GenBank/DDBJ whole genome shotgun (WGS) entry which is preliminary data.</text>
</comment>
<dbReference type="PANTHER" id="PTHR11644:SF2">
    <property type="entry name" value="CYTIDINE DEAMINASE"/>
    <property type="match status" value="1"/>
</dbReference>
<reference evidence="6" key="2">
    <citation type="journal article" date="2021" name="PeerJ">
        <title>Extensive microbial diversity within the chicken gut microbiome revealed by metagenomics and culture.</title>
        <authorList>
            <person name="Gilroy R."/>
            <person name="Ravi A."/>
            <person name="Getino M."/>
            <person name="Pursley I."/>
            <person name="Horton D.L."/>
            <person name="Alikhan N.F."/>
            <person name="Baker D."/>
            <person name="Gharbi K."/>
            <person name="Hall N."/>
            <person name="Watson M."/>
            <person name="Adriaenssens E.M."/>
            <person name="Foster-Nyarko E."/>
            <person name="Jarju S."/>
            <person name="Secka A."/>
            <person name="Antonio M."/>
            <person name="Oren A."/>
            <person name="Chaudhuri R.R."/>
            <person name="La Ragione R."/>
            <person name="Hildebrand F."/>
            <person name="Pallen M.J."/>
        </authorList>
    </citation>
    <scope>NUCLEOTIDE SEQUENCE</scope>
    <source>
        <strain evidence="6">4509</strain>
    </source>
</reference>
<dbReference type="InterPro" id="IPR016193">
    <property type="entry name" value="Cytidine_deaminase-like"/>
</dbReference>
<dbReference type="PROSITE" id="PS51747">
    <property type="entry name" value="CYT_DCMP_DEAMINASES_2"/>
    <property type="match status" value="1"/>
</dbReference>
<gene>
    <name evidence="6" type="ORF">IAD19_07400</name>
</gene>
<dbReference type="SUPFAM" id="SSF53927">
    <property type="entry name" value="Cytidine deaminase-like"/>
    <property type="match status" value="1"/>
</dbReference>
<dbReference type="InterPro" id="IPR050202">
    <property type="entry name" value="Cyt/Deoxycyt_deaminase"/>
</dbReference>
<dbReference type="PANTHER" id="PTHR11644">
    <property type="entry name" value="CYTIDINE DEAMINASE"/>
    <property type="match status" value="1"/>
</dbReference>
<dbReference type="Proteomes" id="UP000824082">
    <property type="component" value="Unassembled WGS sequence"/>
</dbReference>
<protein>
    <submittedName>
        <fullName evidence="6">Cytidine deaminase</fullName>
    </submittedName>
</protein>
<evidence type="ECO:0000256" key="1">
    <source>
        <dbReference type="ARBA" id="ARBA00006576"/>
    </source>
</evidence>
<evidence type="ECO:0000313" key="7">
    <source>
        <dbReference type="Proteomes" id="UP000824082"/>
    </source>
</evidence>
<name>A0A9D1IS42_9FIRM</name>
<reference evidence="6" key="1">
    <citation type="submission" date="2020-10" db="EMBL/GenBank/DDBJ databases">
        <authorList>
            <person name="Gilroy R."/>
        </authorList>
    </citation>
    <scope>NUCLEOTIDE SEQUENCE</scope>
    <source>
        <strain evidence="6">4509</strain>
    </source>
</reference>
<dbReference type="AlphaFoldDB" id="A0A9D1IS42"/>
<feature type="domain" description="CMP/dCMP-type deaminase" evidence="5">
    <location>
        <begin position="1"/>
        <end position="111"/>
    </location>
</feature>
<dbReference type="GO" id="GO:0008270">
    <property type="term" value="F:zinc ion binding"/>
    <property type="evidence" value="ECO:0007669"/>
    <property type="project" value="InterPro"/>
</dbReference>
<dbReference type="InterPro" id="IPR016192">
    <property type="entry name" value="APOBEC/CMP_deaminase_Zn-bd"/>
</dbReference>
<dbReference type="GO" id="GO:0055086">
    <property type="term" value="P:nucleobase-containing small molecule metabolic process"/>
    <property type="evidence" value="ECO:0007669"/>
    <property type="project" value="UniProtKB-ARBA"/>
</dbReference>
<dbReference type="GO" id="GO:0005829">
    <property type="term" value="C:cytosol"/>
    <property type="evidence" value="ECO:0007669"/>
    <property type="project" value="TreeGrafter"/>
</dbReference>
<evidence type="ECO:0000256" key="4">
    <source>
        <dbReference type="ARBA" id="ARBA00022833"/>
    </source>
</evidence>
<dbReference type="GO" id="GO:0004126">
    <property type="term" value="F:cytidine deaminase activity"/>
    <property type="evidence" value="ECO:0007669"/>
    <property type="project" value="TreeGrafter"/>
</dbReference>
<dbReference type="GO" id="GO:0072527">
    <property type="term" value="P:pyrimidine-containing compound metabolic process"/>
    <property type="evidence" value="ECO:0007669"/>
    <property type="project" value="UniProtKB-ARBA"/>
</dbReference>
<keyword evidence="2" id="KW-0479">Metal-binding</keyword>
<dbReference type="CDD" id="cd01283">
    <property type="entry name" value="cytidine_deaminase"/>
    <property type="match status" value="1"/>
</dbReference>
<evidence type="ECO:0000256" key="2">
    <source>
        <dbReference type="ARBA" id="ARBA00022723"/>
    </source>
</evidence>
<keyword evidence="3" id="KW-0378">Hydrolase</keyword>
<dbReference type="GO" id="GO:0042802">
    <property type="term" value="F:identical protein binding"/>
    <property type="evidence" value="ECO:0007669"/>
    <property type="project" value="UniProtKB-ARBA"/>
</dbReference>
<dbReference type="EMBL" id="DVMX01000141">
    <property type="protein sequence ID" value="HIU42362.1"/>
    <property type="molecule type" value="Genomic_DNA"/>
</dbReference>
<keyword evidence="4" id="KW-0862">Zinc</keyword>
<dbReference type="Gene3D" id="3.40.140.10">
    <property type="entry name" value="Cytidine Deaminase, domain 2"/>
    <property type="match status" value="1"/>
</dbReference>
<organism evidence="6 7">
    <name type="scientific">Candidatus Egerieicola faecale</name>
    <dbReference type="NCBI Taxonomy" id="2840774"/>
    <lineage>
        <taxon>Bacteria</taxon>
        <taxon>Bacillati</taxon>
        <taxon>Bacillota</taxon>
        <taxon>Clostridia</taxon>
        <taxon>Eubacteriales</taxon>
        <taxon>Oscillospiraceae</taxon>
        <taxon>Oscillospiraceae incertae sedis</taxon>
        <taxon>Candidatus Egerieicola</taxon>
    </lineage>
</organism>
<evidence type="ECO:0000313" key="6">
    <source>
        <dbReference type="EMBL" id="HIU42362.1"/>
    </source>
</evidence>
<dbReference type="PROSITE" id="PS00903">
    <property type="entry name" value="CYT_DCMP_DEAMINASES_1"/>
    <property type="match status" value="1"/>
</dbReference>
<evidence type="ECO:0000256" key="3">
    <source>
        <dbReference type="ARBA" id="ARBA00022801"/>
    </source>
</evidence>
<accession>A0A9D1IS42</accession>
<proteinExistence type="inferred from homology"/>
<sequence length="113" mass="12176">MKLKPYGEAGQVACALETVNGTVFTGICIDLPCSLGFCAEQAAMAEMLKAGETQIAQIIAVGEDGRVFPPCGRCREFMAQISEHNRNTLAAVTGDRAVPLKELLPHPWEQEDV</sequence>